<keyword evidence="7" id="KW-0406">Ion transport</keyword>
<dbReference type="STRING" id="716816.BST96_04020"/>
<keyword evidence="2 11" id="KW-0813">Transport</keyword>
<evidence type="ECO:0000256" key="12">
    <source>
        <dbReference type="RuleBase" id="RU003357"/>
    </source>
</evidence>
<evidence type="ECO:0000313" key="16">
    <source>
        <dbReference type="EMBL" id="ARN73346.1"/>
    </source>
</evidence>
<dbReference type="InterPro" id="IPR037066">
    <property type="entry name" value="Plug_dom_sf"/>
</dbReference>
<evidence type="ECO:0000256" key="7">
    <source>
        <dbReference type="ARBA" id="ARBA00023065"/>
    </source>
</evidence>
<feature type="domain" description="TonB-dependent receptor plug" evidence="15">
    <location>
        <begin position="50"/>
        <end position="162"/>
    </location>
</feature>
<dbReference type="PANTHER" id="PTHR32552">
    <property type="entry name" value="FERRICHROME IRON RECEPTOR-RELATED"/>
    <property type="match status" value="1"/>
</dbReference>
<evidence type="ECO:0000256" key="10">
    <source>
        <dbReference type="ARBA" id="ARBA00023237"/>
    </source>
</evidence>
<accession>A0A1X9N6L9</accession>
<evidence type="ECO:0000256" key="13">
    <source>
        <dbReference type="SAM" id="SignalP"/>
    </source>
</evidence>
<evidence type="ECO:0000256" key="1">
    <source>
        <dbReference type="ARBA" id="ARBA00004571"/>
    </source>
</evidence>
<dbReference type="RefSeq" id="WP_085757456.1">
    <property type="nucleotide sequence ID" value="NZ_CP019343.1"/>
</dbReference>
<evidence type="ECO:0000256" key="8">
    <source>
        <dbReference type="ARBA" id="ARBA00023077"/>
    </source>
</evidence>
<reference evidence="16 17" key="1">
    <citation type="submission" date="2016-11" db="EMBL/GenBank/DDBJ databases">
        <title>Trade-off between light-utilization and light-protection in marine flavobacteria.</title>
        <authorList>
            <person name="Kumagai Y."/>
        </authorList>
    </citation>
    <scope>NUCLEOTIDE SEQUENCE [LARGE SCALE GENOMIC DNA]</scope>
    <source>
        <strain evidence="16 17">NBRC 107125</strain>
    </source>
</reference>
<evidence type="ECO:0000259" key="14">
    <source>
        <dbReference type="Pfam" id="PF00593"/>
    </source>
</evidence>
<keyword evidence="5 11" id="KW-0812">Transmembrane</keyword>
<gene>
    <name evidence="16" type="ORF">BST96_04020</name>
</gene>
<dbReference type="PANTHER" id="PTHR32552:SF81">
    <property type="entry name" value="TONB-DEPENDENT OUTER MEMBRANE RECEPTOR"/>
    <property type="match status" value="1"/>
</dbReference>
<proteinExistence type="inferred from homology"/>
<evidence type="ECO:0000256" key="9">
    <source>
        <dbReference type="ARBA" id="ARBA00023136"/>
    </source>
</evidence>
<dbReference type="Gene3D" id="2.170.130.10">
    <property type="entry name" value="TonB-dependent receptor, plug domain"/>
    <property type="match status" value="1"/>
</dbReference>
<dbReference type="KEGG" id="osg:BST96_04020"/>
<feature type="signal peptide" evidence="13">
    <location>
        <begin position="1"/>
        <end position="30"/>
    </location>
</feature>
<evidence type="ECO:0000256" key="5">
    <source>
        <dbReference type="ARBA" id="ARBA00022692"/>
    </source>
</evidence>
<dbReference type="InterPro" id="IPR000531">
    <property type="entry name" value="Beta-barrel_TonB"/>
</dbReference>
<keyword evidence="10 11" id="KW-0998">Cell outer membrane</keyword>
<dbReference type="Proteomes" id="UP000193450">
    <property type="component" value="Chromosome"/>
</dbReference>
<dbReference type="PROSITE" id="PS52016">
    <property type="entry name" value="TONB_DEPENDENT_REC_3"/>
    <property type="match status" value="1"/>
</dbReference>
<comment type="similarity">
    <text evidence="11 12">Belongs to the TonB-dependent receptor family.</text>
</comment>
<dbReference type="SUPFAM" id="SSF56935">
    <property type="entry name" value="Porins"/>
    <property type="match status" value="1"/>
</dbReference>
<evidence type="ECO:0000313" key="17">
    <source>
        <dbReference type="Proteomes" id="UP000193450"/>
    </source>
</evidence>
<evidence type="ECO:0000259" key="15">
    <source>
        <dbReference type="Pfam" id="PF07715"/>
    </source>
</evidence>
<comment type="subcellular location">
    <subcellularLocation>
        <location evidence="1 11">Cell outer membrane</location>
        <topology evidence="1 11">Multi-pass membrane protein</topology>
    </subcellularLocation>
</comment>
<protein>
    <recommendedName>
        <fullName evidence="18">TonB-dependent receptor</fullName>
    </recommendedName>
</protein>
<dbReference type="Pfam" id="PF07715">
    <property type="entry name" value="Plug"/>
    <property type="match status" value="1"/>
</dbReference>
<dbReference type="Pfam" id="PF00593">
    <property type="entry name" value="TonB_dep_Rec_b-barrel"/>
    <property type="match status" value="1"/>
</dbReference>
<dbReference type="InterPro" id="IPR039426">
    <property type="entry name" value="TonB-dep_rcpt-like"/>
</dbReference>
<dbReference type="InterPro" id="IPR036942">
    <property type="entry name" value="Beta-barrel_TonB_sf"/>
</dbReference>
<evidence type="ECO:0000256" key="6">
    <source>
        <dbReference type="ARBA" id="ARBA00023004"/>
    </source>
</evidence>
<dbReference type="AlphaFoldDB" id="A0A1X9N6L9"/>
<keyword evidence="13" id="KW-0732">Signal</keyword>
<evidence type="ECO:0000256" key="11">
    <source>
        <dbReference type="PROSITE-ProRule" id="PRU01360"/>
    </source>
</evidence>
<feature type="chain" id="PRO_5012959765" description="TonB-dependent receptor" evidence="13">
    <location>
        <begin position="31"/>
        <end position="863"/>
    </location>
</feature>
<keyword evidence="8 12" id="KW-0798">TonB box</keyword>
<evidence type="ECO:0000256" key="3">
    <source>
        <dbReference type="ARBA" id="ARBA00022452"/>
    </source>
</evidence>
<dbReference type="Gene3D" id="2.40.170.20">
    <property type="entry name" value="TonB-dependent receptor, beta-barrel domain"/>
    <property type="match status" value="1"/>
</dbReference>
<name>A0A1X9N6L9_9GAMM</name>
<dbReference type="GO" id="GO:0006826">
    <property type="term" value="P:iron ion transport"/>
    <property type="evidence" value="ECO:0007669"/>
    <property type="project" value="UniProtKB-KW"/>
</dbReference>
<sequence>MIKRSAPLRRSKLTLAIAMATLTTTAPTFAQEGLFVEEILVTARKQTESLQDVPLALSAFSANEIETLAIESTEDVIKLTPGLTYTRGIGGQDLRPDIRGLTPLSGRANIAILVDGVDITSDALQGTGAGQTVALGLYDLERIEVVRGPQSALFGRNAFGGAINYITKKPSSEFEGSINLEAAEWETYKAKASLSGPITDNILYRLNIAHSETGGQYDNPSEGNRLGEEEVDSISVALQFLPTDDIEILTRLDYSDQEMGHTAVGYNGANACFTEDYDETVKVVTNDVTTGAPVDVRDCDTAAGENAGARFYGTTPDFDESQIGLSDDSRFGTETEQLQWTTLVSYEFADDYTFTSNTAYTDMEGTDSFDLDYSPTVTSVGDCIGFAPAFVPGSCSSQGLPNFQLSSLAVFPWVDGDNPFNYISDRDYEREVIFQDFRLSFDAGDDVRWLVGLEYYYEETNQDDYSAANGSNLDRNGGTVTGKISAFPPPAGTVVTQTWDGSPFTAEREVNSFGIYGSYDWMFQEDWEISLSFRYQEEEFDIEYDNSIASGLVPTLVDPLTPVTKADGDYDAFNPRVVLTHYLNDDIMLYGSVSKGTKPGGHTIEPDISAAPGADVDKLTYDQEELTSYEFGWKTSWMNDRFIANGALFLMDNTDKQANNREYVTVSGTPRSFVDNIGETEIQGLELQLVGAVNEYWTATLNYAFIETEVTDFQNQSAYGIPSPPRGTPADEATRLALADPDADQSGNDLPYTPKHNLQLSNNFDFAVGDEFDGYLRIDGRFMSERYLSTDNLSKVDDAIVWDIKAGITNGVYEVTAYLDNVENEDAPASAITFPRFAENLRDQALVYPRAKRTAGVRFKYNF</sequence>
<evidence type="ECO:0000256" key="2">
    <source>
        <dbReference type="ARBA" id="ARBA00022448"/>
    </source>
</evidence>
<feature type="domain" description="TonB-dependent receptor-like beta-barrel" evidence="14">
    <location>
        <begin position="310"/>
        <end position="822"/>
    </location>
</feature>
<dbReference type="EMBL" id="CP019343">
    <property type="protein sequence ID" value="ARN73346.1"/>
    <property type="molecule type" value="Genomic_DNA"/>
</dbReference>
<organism evidence="16 17">
    <name type="scientific">Oceanicoccus sagamiensis</name>
    <dbReference type="NCBI Taxonomy" id="716816"/>
    <lineage>
        <taxon>Bacteria</taxon>
        <taxon>Pseudomonadati</taxon>
        <taxon>Pseudomonadota</taxon>
        <taxon>Gammaproteobacteria</taxon>
        <taxon>Cellvibrionales</taxon>
        <taxon>Spongiibacteraceae</taxon>
        <taxon>Oceanicoccus</taxon>
    </lineage>
</organism>
<dbReference type="OrthoDB" id="127311at2"/>
<evidence type="ECO:0000256" key="4">
    <source>
        <dbReference type="ARBA" id="ARBA00022496"/>
    </source>
</evidence>
<dbReference type="InterPro" id="IPR012910">
    <property type="entry name" value="Plug_dom"/>
</dbReference>
<keyword evidence="6" id="KW-0408">Iron</keyword>
<keyword evidence="4" id="KW-0410">Iron transport</keyword>
<keyword evidence="17" id="KW-1185">Reference proteome</keyword>
<dbReference type="GO" id="GO:0009279">
    <property type="term" value="C:cell outer membrane"/>
    <property type="evidence" value="ECO:0007669"/>
    <property type="project" value="UniProtKB-SubCell"/>
</dbReference>
<evidence type="ECO:0008006" key="18">
    <source>
        <dbReference type="Google" id="ProtNLM"/>
    </source>
</evidence>
<keyword evidence="9 11" id="KW-0472">Membrane</keyword>
<keyword evidence="3 11" id="KW-1134">Transmembrane beta strand</keyword>